<dbReference type="SUPFAM" id="SSF47413">
    <property type="entry name" value="lambda repressor-like DNA-binding domains"/>
    <property type="match status" value="1"/>
</dbReference>
<feature type="domain" description="HTH cro/C1-type" evidence="1">
    <location>
        <begin position="19"/>
        <end position="73"/>
    </location>
</feature>
<proteinExistence type="predicted"/>
<dbReference type="EMBL" id="VKHP01000076">
    <property type="protein sequence ID" value="NEU97983.1"/>
    <property type="molecule type" value="Genomic_DNA"/>
</dbReference>
<dbReference type="Gene3D" id="1.10.260.40">
    <property type="entry name" value="lambda repressor-like DNA-binding domains"/>
    <property type="match status" value="1"/>
</dbReference>
<reference evidence="2 3" key="1">
    <citation type="journal article" date="2020" name="Arch. Microbiol.">
        <title>Bradyrhizobium uaiense sp. nov., a new highly efficient cowpea symbiont.</title>
        <authorList>
            <person name="Cabral Michel D."/>
            <person name="Azarias Guimaraes A."/>
            <person name="Martins da Costa E."/>
            <person name="Soares de Carvalho T."/>
            <person name="Balsanelli E."/>
            <person name="Willems A."/>
            <person name="Maltempi de Souza E."/>
            <person name="de Souza Moreira F.M."/>
        </authorList>
    </citation>
    <scope>NUCLEOTIDE SEQUENCE [LARGE SCALE GENOMIC DNA]</scope>
    <source>
        <strain evidence="2 3">UFLA 03-164</strain>
    </source>
</reference>
<dbReference type="CDD" id="cd00093">
    <property type="entry name" value="HTH_XRE"/>
    <property type="match status" value="1"/>
</dbReference>
<dbReference type="AlphaFoldDB" id="A0A6P1BI92"/>
<dbReference type="PROSITE" id="PS50943">
    <property type="entry name" value="HTH_CROC1"/>
    <property type="match status" value="1"/>
</dbReference>
<dbReference type="SMART" id="SM00530">
    <property type="entry name" value="HTH_XRE"/>
    <property type="match status" value="1"/>
</dbReference>
<dbReference type="RefSeq" id="WP_163155881.1">
    <property type="nucleotide sequence ID" value="NZ_VKHP01000076.1"/>
</dbReference>
<protein>
    <submittedName>
        <fullName evidence="2">Helix-turn-helix transcriptional regulator</fullName>
    </submittedName>
</protein>
<dbReference type="Pfam" id="PF01381">
    <property type="entry name" value="HTH_3"/>
    <property type="match status" value="1"/>
</dbReference>
<sequence>MKSSTEQHVSSGMVNAAQLRAARVWLLMSQDDVAAEAGLTRQTIARLEQDTSAAQERTLRDVRRVFEARGVQFLFRDGVGVGIHAERTD</sequence>
<organism evidence="2 3">
    <name type="scientific">Bradyrhizobium uaiense</name>
    <dbReference type="NCBI Taxonomy" id="2594946"/>
    <lineage>
        <taxon>Bacteria</taxon>
        <taxon>Pseudomonadati</taxon>
        <taxon>Pseudomonadota</taxon>
        <taxon>Alphaproteobacteria</taxon>
        <taxon>Hyphomicrobiales</taxon>
        <taxon>Nitrobacteraceae</taxon>
        <taxon>Bradyrhizobium</taxon>
    </lineage>
</organism>
<dbReference type="InterPro" id="IPR010982">
    <property type="entry name" value="Lambda_DNA-bd_dom_sf"/>
</dbReference>
<name>A0A6P1BI92_9BRAD</name>
<comment type="caution">
    <text evidence="2">The sequence shown here is derived from an EMBL/GenBank/DDBJ whole genome shotgun (WGS) entry which is preliminary data.</text>
</comment>
<evidence type="ECO:0000313" key="2">
    <source>
        <dbReference type="EMBL" id="NEU97983.1"/>
    </source>
</evidence>
<gene>
    <name evidence="2" type="ORF">FNJ47_19660</name>
</gene>
<evidence type="ECO:0000259" key="1">
    <source>
        <dbReference type="PROSITE" id="PS50943"/>
    </source>
</evidence>
<dbReference type="GO" id="GO:0003677">
    <property type="term" value="F:DNA binding"/>
    <property type="evidence" value="ECO:0007669"/>
    <property type="project" value="InterPro"/>
</dbReference>
<evidence type="ECO:0000313" key="3">
    <source>
        <dbReference type="Proteomes" id="UP000468531"/>
    </source>
</evidence>
<accession>A0A6P1BI92</accession>
<dbReference type="InterPro" id="IPR001387">
    <property type="entry name" value="Cro/C1-type_HTH"/>
</dbReference>
<keyword evidence="3" id="KW-1185">Reference proteome</keyword>
<dbReference type="Proteomes" id="UP000468531">
    <property type="component" value="Unassembled WGS sequence"/>
</dbReference>